<dbReference type="RefSeq" id="WP_057151708.1">
    <property type="nucleotide sequence ID" value="NZ_AYZM01000045.1"/>
</dbReference>
<comment type="caution">
    <text evidence="1">The sequence shown here is derived from an EMBL/GenBank/DDBJ whole genome shotgun (WGS) entry which is preliminary data.</text>
</comment>
<dbReference type="Proteomes" id="UP000051442">
    <property type="component" value="Unassembled WGS sequence"/>
</dbReference>
<name>A0A0R2FMT9_9LACO</name>
<protein>
    <submittedName>
        <fullName evidence="1">Uncharacterized protein</fullName>
    </submittedName>
</protein>
<dbReference type="AlphaFoldDB" id="A0A0R2FMT9"/>
<evidence type="ECO:0000313" key="2">
    <source>
        <dbReference type="Proteomes" id="UP000051442"/>
    </source>
</evidence>
<dbReference type="PATRIC" id="fig|1423804.4.peg.3254"/>
<dbReference type="EMBL" id="AYZM01000045">
    <property type="protein sequence ID" value="KRN26124.1"/>
    <property type="molecule type" value="Genomic_DNA"/>
</dbReference>
<sequence length="127" mass="14609">MAKMLNLRDFDFSNIGSTFELDEVTPKFETEERLDSQGKPILAQDGRPRKFNTDLIVGYKYSVTILDGRFRKKSTQITVNDLNCPITNEEIMKQDRVKCKFTDLQPSMAANPMYYKADAIELLTTTK</sequence>
<reference evidence="1 2" key="1">
    <citation type="journal article" date="2015" name="Genome Announc.">
        <title>Expanding the biotechnology potential of lactobacilli through comparative genomics of 213 strains and associated genera.</title>
        <authorList>
            <person name="Sun Z."/>
            <person name="Harris H.M."/>
            <person name="McCann A."/>
            <person name="Guo C."/>
            <person name="Argimon S."/>
            <person name="Zhang W."/>
            <person name="Yang X."/>
            <person name="Jeffery I.B."/>
            <person name="Cooney J.C."/>
            <person name="Kagawa T.F."/>
            <person name="Liu W."/>
            <person name="Song Y."/>
            <person name="Salvetti E."/>
            <person name="Wrobel A."/>
            <person name="Rasinkangas P."/>
            <person name="Parkhill J."/>
            <person name="Rea M.C."/>
            <person name="O'Sullivan O."/>
            <person name="Ritari J."/>
            <person name="Douillard F.P."/>
            <person name="Paul Ross R."/>
            <person name="Yang R."/>
            <person name="Briner A.E."/>
            <person name="Felis G.E."/>
            <person name="de Vos W.M."/>
            <person name="Barrangou R."/>
            <person name="Klaenhammer T.R."/>
            <person name="Caufield P.W."/>
            <person name="Cui Y."/>
            <person name="Zhang H."/>
            <person name="O'Toole P.W."/>
        </authorList>
    </citation>
    <scope>NUCLEOTIDE SEQUENCE [LARGE SCALE GENOMIC DNA]</scope>
    <source>
        <strain evidence="1 2">DSM 23365</strain>
    </source>
</reference>
<organism evidence="1 2">
    <name type="scientific">Secundilactobacillus similis DSM 23365 = JCM 2765</name>
    <dbReference type="NCBI Taxonomy" id="1423804"/>
    <lineage>
        <taxon>Bacteria</taxon>
        <taxon>Bacillati</taxon>
        <taxon>Bacillota</taxon>
        <taxon>Bacilli</taxon>
        <taxon>Lactobacillales</taxon>
        <taxon>Lactobacillaceae</taxon>
        <taxon>Secundilactobacillus</taxon>
    </lineage>
</organism>
<accession>A0A0R2FMT9</accession>
<keyword evidence="2" id="KW-1185">Reference proteome</keyword>
<gene>
    <name evidence="1" type="ORF">FD14_GL003023</name>
</gene>
<dbReference type="OrthoDB" id="2185187at2"/>
<proteinExistence type="predicted"/>
<evidence type="ECO:0000313" key="1">
    <source>
        <dbReference type="EMBL" id="KRN26124.1"/>
    </source>
</evidence>